<organism evidence="2">
    <name type="scientific">Hydra vulgaris</name>
    <name type="common">Hydra</name>
    <name type="synonym">Hydra attenuata</name>
    <dbReference type="NCBI Taxonomy" id="6087"/>
    <lineage>
        <taxon>Eukaryota</taxon>
        <taxon>Metazoa</taxon>
        <taxon>Cnidaria</taxon>
        <taxon>Hydrozoa</taxon>
        <taxon>Hydroidolina</taxon>
        <taxon>Anthoathecata</taxon>
        <taxon>Aplanulata</taxon>
        <taxon>Hydridae</taxon>
        <taxon>Hydra</taxon>
    </lineage>
</organism>
<protein>
    <submittedName>
        <fullName evidence="2">Transmembrane protein 110</fullName>
    </submittedName>
</protein>
<feature type="transmembrane region" description="Helical" evidence="1">
    <location>
        <begin position="182"/>
        <end position="205"/>
    </location>
</feature>
<dbReference type="OMA" id="LNCFQYF"/>
<proteinExistence type="evidence at transcript level"/>
<dbReference type="PANTHER" id="PTHR31735">
    <property type="entry name" value="VACUOLAR MEMBRANE PROTEIN YPL162C"/>
    <property type="match status" value="1"/>
</dbReference>
<feature type="transmembrane region" description="Helical" evidence="1">
    <location>
        <begin position="88"/>
        <end position="110"/>
    </location>
</feature>
<evidence type="ECO:0000313" key="2">
    <source>
        <dbReference type="EMBL" id="CDG69102.1"/>
    </source>
</evidence>
<evidence type="ECO:0000256" key="1">
    <source>
        <dbReference type="SAM" id="Phobius"/>
    </source>
</evidence>
<keyword evidence="1 2" id="KW-0812">Transmembrane</keyword>
<dbReference type="PANTHER" id="PTHR31735:SF1">
    <property type="entry name" value="VACUOLAR MEMBRANE PROTEIN YPL162C"/>
    <property type="match status" value="1"/>
</dbReference>
<dbReference type="InterPro" id="IPR022127">
    <property type="entry name" value="STIMATE/YPL162C"/>
</dbReference>
<gene>
    <name evidence="2" type="primary">TMEM110</name>
</gene>
<sequence>MVNISRANEEKTACSLSNQFGIEVQALLAFTAFCILILKRYREPVAERRSLQIWFCDTSKQAIGAMLIHFANVFLAELSHEQDPCTLYFINFLLDTTVGLLVIWLLLKLLEYVAMKRGWVRLRMGEYGRPVEFMTWMCQCIVYVFVMLIEKGVIILLFQFNFWTTVKKFILKPVSAYPRFEVVLVVLIVPFFMNALMFWVIDNFLMRKHMRMNYKDKDLEPVLFKGGNSKHYSHEGEVSLQLLSNDSMDSDDISNNDVEYRFKNGGKSLVKSRRQ</sequence>
<feature type="transmembrane region" description="Helical" evidence="1">
    <location>
        <begin position="59"/>
        <end position="76"/>
    </location>
</feature>
<accession>T2MB07</accession>
<dbReference type="EMBL" id="HAAD01002870">
    <property type="protein sequence ID" value="CDG69102.1"/>
    <property type="molecule type" value="mRNA"/>
</dbReference>
<dbReference type="Pfam" id="PF12400">
    <property type="entry name" value="STIMATE"/>
    <property type="match status" value="1"/>
</dbReference>
<reference evidence="2" key="1">
    <citation type="journal article" date="2013" name="Genome Biol. Evol.">
        <title>Punctuated emergences of genetic and phenotypic innovations in eumetazoan, bilaterian, euteleostome, and hominidae ancestors.</title>
        <authorList>
            <person name="Wenger Y."/>
            <person name="Galliot B."/>
        </authorList>
    </citation>
    <scope>NUCLEOTIDE SEQUENCE</scope>
    <source>
        <tissue evidence="2">Whole animals</tissue>
    </source>
</reference>
<feature type="transmembrane region" description="Helical" evidence="1">
    <location>
        <begin position="20"/>
        <end position="38"/>
    </location>
</feature>
<dbReference type="KEGG" id="hmg:100200213"/>
<dbReference type="OrthoDB" id="431202at2759"/>
<keyword evidence="1" id="KW-0472">Membrane</keyword>
<keyword evidence="1" id="KW-1133">Transmembrane helix</keyword>
<dbReference type="AlphaFoldDB" id="T2MB07"/>
<feature type="transmembrane region" description="Helical" evidence="1">
    <location>
        <begin position="131"/>
        <end position="162"/>
    </location>
</feature>
<dbReference type="GO" id="GO:0016020">
    <property type="term" value="C:membrane"/>
    <property type="evidence" value="ECO:0007669"/>
    <property type="project" value="TreeGrafter"/>
</dbReference>
<name>T2MB07_HYDVU</name>